<proteinExistence type="predicted"/>
<dbReference type="PROSITE" id="PS51725">
    <property type="entry name" value="ABM"/>
    <property type="match status" value="1"/>
</dbReference>
<dbReference type="KEGG" id="mbas:ALGA_4381"/>
<evidence type="ECO:0000313" key="3">
    <source>
        <dbReference type="Proteomes" id="UP000218267"/>
    </source>
</evidence>
<dbReference type="InterPro" id="IPR050744">
    <property type="entry name" value="AI-2_Isomerase_LsrG"/>
</dbReference>
<organism evidence="2 3">
    <name type="scientific">Labilibaculum antarcticum</name>
    <dbReference type="NCBI Taxonomy" id="1717717"/>
    <lineage>
        <taxon>Bacteria</taxon>
        <taxon>Pseudomonadati</taxon>
        <taxon>Bacteroidota</taxon>
        <taxon>Bacteroidia</taxon>
        <taxon>Marinilabiliales</taxon>
        <taxon>Marinifilaceae</taxon>
        <taxon>Labilibaculum</taxon>
    </lineage>
</organism>
<reference evidence="2 3" key="1">
    <citation type="journal article" date="2018" name="Mar. Genomics">
        <title>Complete genome sequence of Marinifilaceae bacterium strain SPP2, isolated from the Antarctic marine sediment.</title>
        <authorList>
            <person name="Watanabe M."/>
            <person name="Kojima H."/>
            <person name="Fukui M."/>
        </authorList>
    </citation>
    <scope>NUCLEOTIDE SEQUENCE [LARGE SCALE GENOMIC DNA]</scope>
    <source>
        <strain evidence="2 3">SPP2</strain>
    </source>
</reference>
<sequence>MGIRKNETQLVCIARFIANEGEADQLIKNLHALLLPTHQEGGCIRYELNQSIDNPHVITFVEKFYDQKTFDEHCNQKYIVDFFKDGKPDHVKEFDVSLHKEILK</sequence>
<dbReference type="SUPFAM" id="SSF54909">
    <property type="entry name" value="Dimeric alpha+beta barrel"/>
    <property type="match status" value="1"/>
</dbReference>
<dbReference type="EMBL" id="AP018042">
    <property type="protein sequence ID" value="BAX82671.1"/>
    <property type="molecule type" value="Genomic_DNA"/>
</dbReference>
<dbReference type="PANTHER" id="PTHR33336:SF3">
    <property type="entry name" value="ABM DOMAIN-CONTAINING PROTEIN"/>
    <property type="match status" value="1"/>
</dbReference>
<keyword evidence="2" id="KW-0503">Monooxygenase</keyword>
<accession>A0A1Y1CTS2</accession>
<dbReference type="InterPro" id="IPR011008">
    <property type="entry name" value="Dimeric_a/b-barrel"/>
</dbReference>
<protein>
    <submittedName>
        <fullName evidence="2">Antibiotic biosynthesis monooxygenase</fullName>
    </submittedName>
</protein>
<dbReference type="RefSeq" id="WP_096433182.1">
    <property type="nucleotide sequence ID" value="NZ_AP018042.1"/>
</dbReference>
<dbReference type="Proteomes" id="UP000218267">
    <property type="component" value="Chromosome"/>
</dbReference>
<evidence type="ECO:0000259" key="1">
    <source>
        <dbReference type="PROSITE" id="PS51725"/>
    </source>
</evidence>
<feature type="domain" description="ABM" evidence="1">
    <location>
        <begin position="10"/>
        <end position="98"/>
    </location>
</feature>
<dbReference type="GO" id="GO:0005829">
    <property type="term" value="C:cytosol"/>
    <property type="evidence" value="ECO:0007669"/>
    <property type="project" value="TreeGrafter"/>
</dbReference>
<evidence type="ECO:0000313" key="2">
    <source>
        <dbReference type="EMBL" id="BAX82671.1"/>
    </source>
</evidence>
<dbReference type="PANTHER" id="PTHR33336">
    <property type="entry name" value="QUINOL MONOOXYGENASE YGIN-RELATED"/>
    <property type="match status" value="1"/>
</dbReference>
<dbReference type="Gene3D" id="3.30.70.100">
    <property type="match status" value="1"/>
</dbReference>
<reference evidence="3" key="2">
    <citation type="journal article" date="2020" name="Antonie Van Leeuwenhoek">
        <title>Labilibaculum antarcticum sp. nov., a novel facultative anaerobic, psychrotorelant bacterium isolated from marine sediment of Antarctica.</title>
        <authorList>
            <person name="Watanabe M."/>
            <person name="Kojima H."/>
            <person name="Fukui M."/>
        </authorList>
    </citation>
    <scope>NUCLEOTIDE SEQUENCE [LARGE SCALE GENOMIC DNA]</scope>
    <source>
        <strain evidence="3">SPP2</strain>
    </source>
</reference>
<dbReference type="OrthoDB" id="287932at2"/>
<name>A0A1Y1CTS2_9BACT</name>
<dbReference type="InterPro" id="IPR007138">
    <property type="entry name" value="ABM_dom"/>
</dbReference>
<dbReference type="Pfam" id="PF03992">
    <property type="entry name" value="ABM"/>
    <property type="match status" value="1"/>
</dbReference>
<dbReference type="GO" id="GO:0004497">
    <property type="term" value="F:monooxygenase activity"/>
    <property type="evidence" value="ECO:0007669"/>
    <property type="project" value="UniProtKB-KW"/>
</dbReference>
<keyword evidence="2" id="KW-0560">Oxidoreductase</keyword>
<dbReference type="AlphaFoldDB" id="A0A1Y1CTS2"/>
<keyword evidence="3" id="KW-1185">Reference proteome</keyword>
<gene>
    <name evidence="2" type="ORF">ALGA_4381</name>
</gene>